<feature type="modified residue" description="4-aspartylphosphate" evidence="2">
    <location>
        <position position="64"/>
    </location>
</feature>
<dbReference type="PROSITE" id="PS50043">
    <property type="entry name" value="HTH_LUXR_2"/>
    <property type="match status" value="1"/>
</dbReference>
<dbReference type="InterPro" id="IPR000792">
    <property type="entry name" value="Tscrpt_reg_LuxR_C"/>
</dbReference>
<dbReference type="SMART" id="SM00448">
    <property type="entry name" value="REC"/>
    <property type="match status" value="1"/>
</dbReference>
<comment type="caution">
    <text evidence="5">The sequence shown here is derived from an EMBL/GenBank/DDBJ whole genome shotgun (WGS) entry which is preliminary data.</text>
</comment>
<evidence type="ECO:0000256" key="2">
    <source>
        <dbReference type="PROSITE-ProRule" id="PRU00169"/>
    </source>
</evidence>
<dbReference type="Pfam" id="PF00072">
    <property type="entry name" value="Response_reg"/>
    <property type="match status" value="1"/>
</dbReference>
<reference evidence="5 6" key="1">
    <citation type="submission" date="2014-03" db="EMBL/GenBank/DDBJ databases">
        <title>Genomics of Bifidobacteria.</title>
        <authorList>
            <person name="Ventura M."/>
            <person name="Milani C."/>
            <person name="Lugli G.A."/>
        </authorList>
    </citation>
    <scope>NUCLEOTIDE SEQUENCE [LARGE SCALE GENOMIC DNA]</scope>
    <source>
        <strain evidence="5 6">LMG 11341</strain>
    </source>
</reference>
<keyword evidence="2" id="KW-0597">Phosphoprotein</keyword>
<protein>
    <submittedName>
        <fullName evidence="5">Two component transcriptional regulator</fullName>
    </submittedName>
</protein>
<dbReference type="STRING" id="78345.BMERY_1577"/>
<dbReference type="AlphaFoldDB" id="A0A087BJL7"/>
<dbReference type="GO" id="GO:0000160">
    <property type="term" value="P:phosphorelay signal transduction system"/>
    <property type="evidence" value="ECO:0007669"/>
    <property type="project" value="InterPro"/>
</dbReference>
<evidence type="ECO:0000259" key="3">
    <source>
        <dbReference type="PROSITE" id="PS50043"/>
    </source>
</evidence>
<dbReference type="InterPro" id="IPR011006">
    <property type="entry name" value="CheY-like_superfamily"/>
</dbReference>
<dbReference type="Proteomes" id="UP000029060">
    <property type="component" value="Unassembled WGS sequence"/>
</dbReference>
<keyword evidence="1" id="KW-0238">DNA-binding</keyword>
<evidence type="ECO:0000313" key="6">
    <source>
        <dbReference type="Proteomes" id="UP000029060"/>
    </source>
</evidence>
<proteinExistence type="predicted"/>
<dbReference type="InterPro" id="IPR016032">
    <property type="entry name" value="Sig_transdc_resp-reg_C-effctor"/>
</dbReference>
<dbReference type="PRINTS" id="PR00038">
    <property type="entry name" value="HTHLUXR"/>
</dbReference>
<organism evidence="5 6">
    <name type="scientific">Bifidobacterium merycicum</name>
    <dbReference type="NCBI Taxonomy" id="78345"/>
    <lineage>
        <taxon>Bacteria</taxon>
        <taxon>Bacillati</taxon>
        <taxon>Actinomycetota</taxon>
        <taxon>Actinomycetes</taxon>
        <taxon>Bifidobacteriales</taxon>
        <taxon>Bifidobacteriaceae</taxon>
        <taxon>Bifidobacterium</taxon>
    </lineage>
</organism>
<dbReference type="PROSITE" id="PS50110">
    <property type="entry name" value="RESPONSE_REGULATORY"/>
    <property type="match status" value="1"/>
</dbReference>
<keyword evidence="6" id="KW-1185">Reference proteome</keyword>
<dbReference type="Pfam" id="PF00196">
    <property type="entry name" value="GerE"/>
    <property type="match status" value="1"/>
</dbReference>
<evidence type="ECO:0000259" key="4">
    <source>
        <dbReference type="PROSITE" id="PS50110"/>
    </source>
</evidence>
<dbReference type="PROSITE" id="PS00622">
    <property type="entry name" value="HTH_LUXR_1"/>
    <property type="match status" value="1"/>
</dbReference>
<sequence>MTGMGNGTIGIALVDNDIWSARMLSQWIEQASVDFRMRWCTHSSADALHRCLFGRNAPDVLIVDMALNDISGDVVCKRIRRRNDDIGLLCITAYPTERYERDAIEAGAQGLLSKECLVKELPAAIVRAARGLPMDDRFLDAAAAHEMMQRGEAMRSMLSDRERDVLRRYMRGDATAQIAVALRVSPNTVFTYIHRILRKLHVSTRNEAMAICRKYDLV</sequence>
<dbReference type="CDD" id="cd06170">
    <property type="entry name" value="LuxR_C_like"/>
    <property type="match status" value="1"/>
</dbReference>
<evidence type="ECO:0000256" key="1">
    <source>
        <dbReference type="ARBA" id="ARBA00023125"/>
    </source>
</evidence>
<dbReference type="Gene3D" id="3.40.50.2300">
    <property type="match status" value="1"/>
</dbReference>
<evidence type="ECO:0000313" key="5">
    <source>
        <dbReference type="EMBL" id="KFI71217.1"/>
    </source>
</evidence>
<accession>A0A087BJL7</accession>
<gene>
    <name evidence="5" type="ORF">BMERY_1577</name>
</gene>
<feature type="domain" description="Response regulatory" evidence="4">
    <location>
        <begin position="10"/>
        <end position="129"/>
    </location>
</feature>
<dbReference type="InterPro" id="IPR039420">
    <property type="entry name" value="WalR-like"/>
</dbReference>
<dbReference type="GO" id="GO:0003677">
    <property type="term" value="F:DNA binding"/>
    <property type="evidence" value="ECO:0007669"/>
    <property type="project" value="UniProtKB-KW"/>
</dbReference>
<dbReference type="SUPFAM" id="SSF46894">
    <property type="entry name" value="C-terminal effector domain of the bipartite response regulators"/>
    <property type="match status" value="1"/>
</dbReference>
<dbReference type="SMART" id="SM00421">
    <property type="entry name" value="HTH_LUXR"/>
    <property type="match status" value="1"/>
</dbReference>
<dbReference type="PANTHER" id="PTHR43214:SF44">
    <property type="entry name" value="TWO-COMPONENT RESPONSE REGULATOR"/>
    <property type="match status" value="1"/>
</dbReference>
<dbReference type="CDD" id="cd00156">
    <property type="entry name" value="REC"/>
    <property type="match status" value="1"/>
</dbReference>
<name>A0A087BJL7_9BIFI</name>
<dbReference type="PANTHER" id="PTHR43214">
    <property type="entry name" value="TWO-COMPONENT RESPONSE REGULATOR"/>
    <property type="match status" value="1"/>
</dbReference>
<dbReference type="EMBL" id="JGZC01000003">
    <property type="protein sequence ID" value="KFI71217.1"/>
    <property type="molecule type" value="Genomic_DNA"/>
</dbReference>
<dbReference type="SUPFAM" id="SSF52172">
    <property type="entry name" value="CheY-like"/>
    <property type="match status" value="1"/>
</dbReference>
<feature type="domain" description="HTH luxR-type" evidence="3">
    <location>
        <begin position="151"/>
        <end position="216"/>
    </location>
</feature>
<dbReference type="eggNOG" id="COG2197">
    <property type="taxonomic scope" value="Bacteria"/>
</dbReference>
<dbReference type="GO" id="GO:0006355">
    <property type="term" value="P:regulation of DNA-templated transcription"/>
    <property type="evidence" value="ECO:0007669"/>
    <property type="project" value="InterPro"/>
</dbReference>
<dbReference type="InterPro" id="IPR001789">
    <property type="entry name" value="Sig_transdc_resp-reg_receiver"/>
</dbReference>